<evidence type="ECO:0008006" key="6">
    <source>
        <dbReference type="Google" id="ProtNLM"/>
    </source>
</evidence>
<accession>A0AAE1N527</accession>
<evidence type="ECO:0000313" key="5">
    <source>
        <dbReference type="Proteomes" id="UP001293593"/>
    </source>
</evidence>
<organism evidence="4 5">
    <name type="scientific">Acacia crassicarpa</name>
    <name type="common">northern wattle</name>
    <dbReference type="NCBI Taxonomy" id="499986"/>
    <lineage>
        <taxon>Eukaryota</taxon>
        <taxon>Viridiplantae</taxon>
        <taxon>Streptophyta</taxon>
        <taxon>Embryophyta</taxon>
        <taxon>Tracheophyta</taxon>
        <taxon>Spermatophyta</taxon>
        <taxon>Magnoliopsida</taxon>
        <taxon>eudicotyledons</taxon>
        <taxon>Gunneridae</taxon>
        <taxon>Pentapetalae</taxon>
        <taxon>rosids</taxon>
        <taxon>fabids</taxon>
        <taxon>Fabales</taxon>
        <taxon>Fabaceae</taxon>
        <taxon>Caesalpinioideae</taxon>
        <taxon>mimosoid clade</taxon>
        <taxon>Acacieae</taxon>
        <taxon>Acacia</taxon>
    </lineage>
</organism>
<feature type="domain" description="Calmodulin binding protein-like N-terminal" evidence="2">
    <location>
        <begin position="90"/>
        <end position="235"/>
    </location>
</feature>
<dbReference type="EMBL" id="JAWXYG010000002">
    <property type="protein sequence ID" value="KAK4282734.1"/>
    <property type="molecule type" value="Genomic_DNA"/>
</dbReference>
<evidence type="ECO:0000256" key="1">
    <source>
        <dbReference type="SAM" id="MobiDB-lite"/>
    </source>
</evidence>
<gene>
    <name evidence="4" type="ORF">QN277_014078</name>
</gene>
<evidence type="ECO:0000259" key="2">
    <source>
        <dbReference type="Pfam" id="PF07887"/>
    </source>
</evidence>
<dbReference type="AlphaFoldDB" id="A0AAE1N527"/>
<dbReference type="InterPro" id="IPR046830">
    <property type="entry name" value="Calmod_bind_M"/>
</dbReference>
<comment type="caution">
    <text evidence="4">The sequence shown here is derived from an EMBL/GenBank/DDBJ whole genome shotgun (WGS) entry which is preliminary data.</text>
</comment>
<name>A0AAE1N527_9FABA</name>
<feature type="domain" description="Calmodulin binding protein central" evidence="3">
    <location>
        <begin position="249"/>
        <end position="312"/>
    </location>
</feature>
<dbReference type="GO" id="GO:0005516">
    <property type="term" value="F:calmodulin binding"/>
    <property type="evidence" value="ECO:0007669"/>
    <property type="project" value="InterPro"/>
</dbReference>
<dbReference type="GO" id="GO:0003700">
    <property type="term" value="F:DNA-binding transcription factor activity"/>
    <property type="evidence" value="ECO:0007669"/>
    <property type="project" value="TreeGrafter"/>
</dbReference>
<dbReference type="GO" id="GO:0005634">
    <property type="term" value="C:nucleus"/>
    <property type="evidence" value="ECO:0007669"/>
    <property type="project" value="TreeGrafter"/>
</dbReference>
<evidence type="ECO:0000259" key="3">
    <source>
        <dbReference type="Pfam" id="PF20451"/>
    </source>
</evidence>
<feature type="region of interest" description="Disordered" evidence="1">
    <location>
        <begin position="1"/>
        <end position="45"/>
    </location>
</feature>
<dbReference type="Proteomes" id="UP001293593">
    <property type="component" value="Unassembled WGS sequence"/>
</dbReference>
<dbReference type="InterPro" id="IPR012416">
    <property type="entry name" value="CBP60"/>
</dbReference>
<proteinExistence type="predicted"/>
<keyword evidence="5" id="KW-1185">Reference proteome</keyword>
<dbReference type="GO" id="GO:0080142">
    <property type="term" value="P:regulation of salicylic acid biosynthetic process"/>
    <property type="evidence" value="ECO:0007669"/>
    <property type="project" value="TreeGrafter"/>
</dbReference>
<protein>
    <recommendedName>
        <fullName evidence="6">Calmodulin-binding protein</fullName>
    </recommendedName>
</protein>
<dbReference type="PANTHER" id="PTHR31713">
    <property type="entry name" value="OS02G0177800 PROTEIN"/>
    <property type="match status" value="1"/>
</dbReference>
<dbReference type="Pfam" id="PF07887">
    <property type="entry name" value="Calmodulin_bind"/>
    <property type="match status" value="1"/>
</dbReference>
<evidence type="ECO:0000313" key="4">
    <source>
        <dbReference type="EMBL" id="KAK4282734.1"/>
    </source>
</evidence>
<dbReference type="GO" id="GO:0043565">
    <property type="term" value="F:sequence-specific DNA binding"/>
    <property type="evidence" value="ECO:0007669"/>
    <property type="project" value="TreeGrafter"/>
</dbReference>
<sequence>MASGKRPPHFMGHDKDGEAPRNNSKRRQSDSVPTQIGNSYEDDINKGDKKLMEKILEPMFRRAVRDEVTNVLRRYPHLQPSPSGQRQNTFQLRFKESPGESYTGVKVETKNGASLEVALYQCDEERIVTEGPLSSARVKLCLLQGNFGSDGRNDWTSEDFGRNTLTHTRKGGELLTGDLSLTLTNGVATVKDIFVHDISTWAKTQQFRLGARVVETTPETQDIKEGVSQPFRVKDCRGQGYRKHGTPSLNDEIWRLEDIAKDGKRHKWLSSIGIDTVGAFLHRHRTDQSRLKQGLKKVGVGENVWKNLIHQAGKANAKQYARQPDLPTAPLNSEPQNLLQATGQGLPQHEPLLAAPQGLNVPSTSTPYLGEQDFDFLAEVLDNSSAHEGKYSCLNSGVYISRRGSCTTIWGQIRSAFKATWTWLVLPPSKRNAKLVPHSY</sequence>
<reference evidence="4" key="1">
    <citation type="submission" date="2023-10" db="EMBL/GenBank/DDBJ databases">
        <title>Chromosome-level genome of the transformable northern wattle, Acacia crassicarpa.</title>
        <authorList>
            <person name="Massaro I."/>
            <person name="Sinha N.R."/>
            <person name="Poethig S."/>
            <person name="Leichty A.R."/>
        </authorList>
    </citation>
    <scope>NUCLEOTIDE SEQUENCE</scope>
    <source>
        <strain evidence="4">Acra3RX</strain>
        <tissue evidence="4">Leaf</tissue>
    </source>
</reference>
<dbReference type="Pfam" id="PF20451">
    <property type="entry name" value="Calmod_bind_M"/>
    <property type="match status" value="1"/>
</dbReference>
<dbReference type="InterPro" id="IPR046831">
    <property type="entry name" value="Calmodulin_bind_N"/>
</dbReference>
<dbReference type="PANTHER" id="PTHR31713:SF43">
    <property type="entry name" value="CALMODULIN-BINDING PROTEIN 60 G"/>
    <property type="match status" value="1"/>
</dbReference>